<dbReference type="Pfam" id="PF00364">
    <property type="entry name" value="Biotin_lipoyl"/>
    <property type="match status" value="1"/>
</dbReference>
<accession>A0AAU8A808</accession>
<evidence type="ECO:0000256" key="2">
    <source>
        <dbReference type="SAM" id="MobiDB-lite"/>
    </source>
</evidence>
<dbReference type="PANTHER" id="PTHR45266:SF3">
    <property type="entry name" value="OXALOACETATE DECARBOXYLASE ALPHA CHAIN"/>
    <property type="match status" value="1"/>
</dbReference>
<feature type="domain" description="Lipoyl-binding" evidence="3">
    <location>
        <begin position="82"/>
        <end position="162"/>
    </location>
</feature>
<dbReference type="RefSeq" id="WP_079545717.1">
    <property type="nucleotide sequence ID" value="NZ_CP117826.1"/>
</dbReference>
<dbReference type="Gene3D" id="2.40.50.100">
    <property type="match status" value="1"/>
</dbReference>
<reference evidence="4" key="1">
    <citation type="submission" date="2023-02" db="EMBL/GenBank/DDBJ databases">
        <title>Gut commensal Christensenella minuta modulates host metabolism via a new class of secondary bile acids.</title>
        <authorList>
            <person name="Liu C."/>
        </authorList>
    </citation>
    <scope>NUCLEOTIDE SEQUENCE</scope>
    <source>
        <strain evidence="4">CA70</strain>
    </source>
</reference>
<evidence type="ECO:0000313" key="4">
    <source>
        <dbReference type="EMBL" id="XCC62086.1"/>
    </source>
</evidence>
<dbReference type="PANTHER" id="PTHR45266">
    <property type="entry name" value="OXALOACETATE DECARBOXYLASE ALPHA CHAIN"/>
    <property type="match status" value="1"/>
</dbReference>
<dbReference type="InterPro" id="IPR000089">
    <property type="entry name" value="Biotin_lipoyl"/>
</dbReference>
<feature type="region of interest" description="Disordered" evidence="2">
    <location>
        <begin position="55"/>
        <end position="88"/>
    </location>
</feature>
<gene>
    <name evidence="4" type="ORF">PUP29_11220</name>
</gene>
<dbReference type="SUPFAM" id="SSF51230">
    <property type="entry name" value="Single hybrid motif"/>
    <property type="match status" value="1"/>
</dbReference>
<dbReference type="CDD" id="cd06850">
    <property type="entry name" value="biotinyl_domain"/>
    <property type="match status" value="1"/>
</dbReference>
<dbReference type="InterPro" id="IPR011053">
    <property type="entry name" value="Single_hybrid_motif"/>
</dbReference>
<evidence type="ECO:0000256" key="1">
    <source>
        <dbReference type="ARBA" id="ARBA00023267"/>
    </source>
</evidence>
<dbReference type="PROSITE" id="PS50968">
    <property type="entry name" value="BIOTINYL_LIPOYL"/>
    <property type="match status" value="1"/>
</dbReference>
<dbReference type="EMBL" id="CP117826">
    <property type="protein sequence ID" value="XCC62086.1"/>
    <property type="molecule type" value="Genomic_DNA"/>
</dbReference>
<dbReference type="AlphaFoldDB" id="A0AAU8A808"/>
<evidence type="ECO:0000259" key="3">
    <source>
        <dbReference type="PROSITE" id="PS50968"/>
    </source>
</evidence>
<feature type="compositionally biased region" description="Low complexity" evidence="2">
    <location>
        <begin position="68"/>
        <end position="86"/>
    </location>
</feature>
<sequence>MDLKSVLDLLKAVEKTGMNKFELQDGDFSVRMERGTGETTKTVYVTAPPQISAQIGTAPAVPSPAASPAPAEEAAQASNAAPAAAESKGKDISSPLVGIFHSLSEGKAVKIGDKLKKGDIVCMVEAMKLMNEITMPEDGEITWVACEDGDSVEYGQLLFNYV</sequence>
<proteinExistence type="predicted"/>
<dbReference type="InterPro" id="IPR050709">
    <property type="entry name" value="Biotin_Carboxyl_Carrier/Decarb"/>
</dbReference>
<keyword evidence="1" id="KW-0092">Biotin</keyword>
<name>A0AAU8A808_9FIRM</name>
<organism evidence="4">
    <name type="scientific">Christensenella massiliensis</name>
    <dbReference type="NCBI Taxonomy" id="1805714"/>
    <lineage>
        <taxon>Bacteria</taxon>
        <taxon>Bacillati</taxon>
        <taxon>Bacillota</taxon>
        <taxon>Clostridia</taxon>
        <taxon>Christensenellales</taxon>
        <taxon>Christensenellaceae</taxon>
        <taxon>Christensenella</taxon>
    </lineage>
</organism>
<protein>
    <submittedName>
        <fullName evidence="4">Acetyl-CoA carboxylase biotin carboxyl carrier protein subunit</fullName>
    </submittedName>
</protein>